<accession>A0A7X2IL86</accession>
<proteinExistence type="predicted"/>
<dbReference type="RefSeq" id="WP_154373068.1">
    <property type="nucleotide sequence ID" value="NZ_WKJJ01000005.1"/>
</dbReference>
<keyword evidence="2" id="KW-1185">Reference proteome</keyword>
<comment type="caution">
    <text evidence="1">The sequence shown here is derived from an EMBL/GenBank/DDBJ whole genome shotgun (WGS) entry which is preliminary data.</text>
</comment>
<name>A0A7X2IL86_9BURK</name>
<reference evidence="1 2" key="1">
    <citation type="submission" date="2019-11" db="EMBL/GenBank/DDBJ databases">
        <title>Novel species isolated from a subtropical stream in China.</title>
        <authorList>
            <person name="Lu H."/>
        </authorList>
    </citation>
    <scope>NUCLEOTIDE SEQUENCE [LARGE SCALE GENOMIC DNA]</scope>
    <source>
        <strain evidence="1 2">FT92W</strain>
    </source>
</reference>
<gene>
    <name evidence="1" type="ORF">GJ700_09640</name>
</gene>
<evidence type="ECO:0000313" key="1">
    <source>
        <dbReference type="EMBL" id="MRV71974.1"/>
    </source>
</evidence>
<evidence type="ECO:0000313" key="2">
    <source>
        <dbReference type="Proteomes" id="UP000446768"/>
    </source>
</evidence>
<dbReference type="Proteomes" id="UP000446768">
    <property type="component" value="Unassembled WGS sequence"/>
</dbReference>
<dbReference type="AlphaFoldDB" id="A0A7X2IL86"/>
<protein>
    <submittedName>
        <fullName evidence="1">Uncharacterized protein</fullName>
    </submittedName>
</protein>
<sequence length="62" mass="6561">MVVPPALAMLRLPAAYAQSSVVIYGIADAGLAYRIDTGEVDAAGTLFNLRNPAGNKVWASRR</sequence>
<organism evidence="1 2">
    <name type="scientific">Pseudoduganella rivuli</name>
    <dbReference type="NCBI Taxonomy" id="2666085"/>
    <lineage>
        <taxon>Bacteria</taxon>
        <taxon>Pseudomonadati</taxon>
        <taxon>Pseudomonadota</taxon>
        <taxon>Betaproteobacteria</taxon>
        <taxon>Burkholderiales</taxon>
        <taxon>Oxalobacteraceae</taxon>
        <taxon>Telluria group</taxon>
        <taxon>Pseudoduganella</taxon>
    </lineage>
</organism>
<dbReference type="EMBL" id="WKJJ01000005">
    <property type="protein sequence ID" value="MRV71974.1"/>
    <property type="molecule type" value="Genomic_DNA"/>
</dbReference>